<dbReference type="PANTHER" id="PTHR30055">
    <property type="entry name" value="HTH-TYPE TRANSCRIPTIONAL REGULATOR RUTR"/>
    <property type="match status" value="1"/>
</dbReference>
<dbReference type="InterPro" id="IPR001647">
    <property type="entry name" value="HTH_TetR"/>
</dbReference>
<evidence type="ECO:0000313" key="5">
    <source>
        <dbReference type="Proteomes" id="UP000527616"/>
    </source>
</evidence>
<dbReference type="Gene3D" id="1.10.10.60">
    <property type="entry name" value="Homeodomain-like"/>
    <property type="match status" value="1"/>
</dbReference>
<dbReference type="GO" id="GO:0000976">
    <property type="term" value="F:transcription cis-regulatory region binding"/>
    <property type="evidence" value="ECO:0007669"/>
    <property type="project" value="TreeGrafter"/>
</dbReference>
<organism evidence="4 5">
    <name type="scientific">Naumannella cuiyingiana</name>
    <dbReference type="NCBI Taxonomy" id="1347891"/>
    <lineage>
        <taxon>Bacteria</taxon>
        <taxon>Bacillati</taxon>
        <taxon>Actinomycetota</taxon>
        <taxon>Actinomycetes</taxon>
        <taxon>Propionibacteriales</taxon>
        <taxon>Propionibacteriaceae</taxon>
        <taxon>Naumannella</taxon>
    </lineage>
</organism>
<dbReference type="GO" id="GO:0003700">
    <property type="term" value="F:DNA-binding transcription factor activity"/>
    <property type="evidence" value="ECO:0007669"/>
    <property type="project" value="TreeGrafter"/>
</dbReference>
<dbReference type="SUPFAM" id="SSF46689">
    <property type="entry name" value="Homeodomain-like"/>
    <property type="match status" value="1"/>
</dbReference>
<dbReference type="Proteomes" id="UP000527616">
    <property type="component" value="Unassembled WGS sequence"/>
</dbReference>
<evidence type="ECO:0000259" key="3">
    <source>
        <dbReference type="PROSITE" id="PS50977"/>
    </source>
</evidence>
<evidence type="ECO:0000256" key="2">
    <source>
        <dbReference type="PROSITE-ProRule" id="PRU00335"/>
    </source>
</evidence>
<dbReference type="InterPro" id="IPR009057">
    <property type="entry name" value="Homeodomain-like_sf"/>
</dbReference>
<keyword evidence="5" id="KW-1185">Reference proteome</keyword>
<dbReference type="Gene3D" id="1.10.357.10">
    <property type="entry name" value="Tetracycline Repressor, domain 2"/>
    <property type="match status" value="1"/>
</dbReference>
<protein>
    <submittedName>
        <fullName evidence="4">AcrR family transcriptional regulator</fullName>
    </submittedName>
</protein>
<feature type="domain" description="HTH tetR-type" evidence="3">
    <location>
        <begin position="12"/>
        <end position="72"/>
    </location>
</feature>
<proteinExistence type="predicted"/>
<evidence type="ECO:0000256" key="1">
    <source>
        <dbReference type="ARBA" id="ARBA00023125"/>
    </source>
</evidence>
<dbReference type="Pfam" id="PF00440">
    <property type="entry name" value="TetR_N"/>
    <property type="match status" value="1"/>
</dbReference>
<accession>A0A7Z0D8N8</accession>
<keyword evidence="1 2" id="KW-0238">DNA-binding</keyword>
<dbReference type="PANTHER" id="PTHR30055:SF148">
    <property type="entry name" value="TETR-FAMILY TRANSCRIPTIONAL REGULATOR"/>
    <property type="match status" value="1"/>
</dbReference>
<comment type="caution">
    <text evidence="4">The sequence shown here is derived from an EMBL/GenBank/DDBJ whole genome shotgun (WGS) entry which is preliminary data.</text>
</comment>
<feature type="DNA-binding region" description="H-T-H motif" evidence="2">
    <location>
        <begin position="35"/>
        <end position="54"/>
    </location>
</feature>
<name>A0A7Z0D8N8_9ACTN</name>
<dbReference type="PROSITE" id="PS50977">
    <property type="entry name" value="HTH_TETR_2"/>
    <property type="match status" value="1"/>
</dbReference>
<gene>
    <name evidence="4" type="ORF">GGQ54_001569</name>
</gene>
<sequence>MSAPVQSRRRGERLRRAIFEAVFDQLGKVGYARLSMEGVAAAAETGKAALYRRWDSKDELVRDALQELLPEPPQIAESTGLRAGLIELLSYFNSTLFDSKGTAFQAVAAESGTDVAILREVFRSRVTLPCQERITELLHRHLAASGSTMSPQFDAETFAAVGPAMLTYHCINGHDKSTLGEIESIIDKTLLPLIRDGATQPNNDEGSIED</sequence>
<dbReference type="AlphaFoldDB" id="A0A7Z0D8N8"/>
<reference evidence="4 5" key="1">
    <citation type="submission" date="2020-07" db="EMBL/GenBank/DDBJ databases">
        <title>Sequencing the genomes of 1000 actinobacteria strains.</title>
        <authorList>
            <person name="Klenk H.-P."/>
        </authorList>
    </citation>
    <scope>NUCLEOTIDE SEQUENCE [LARGE SCALE GENOMIC DNA]</scope>
    <source>
        <strain evidence="4 5">DSM 103164</strain>
    </source>
</reference>
<dbReference type="InterPro" id="IPR050109">
    <property type="entry name" value="HTH-type_TetR-like_transc_reg"/>
</dbReference>
<dbReference type="RefSeq" id="WP_179444892.1">
    <property type="nucleotide sequence ID" value="NZ_JACBZS010000001.1"/>
</dbReference>
<dbReference type="EMBL" id="JACBZS010000001">
    <property type="protein sequence ID" value="NYI71009.1"/>
    <property type="molecule type" value="Genomic_DNA"/>
</dbReference>
<evidence type="ECO:0000313" key="4">
    <source>
        <dbReference type="EMBL" id="NYI71009.1"/>
    </source>
</evidence>